<reference evidence="2" key="1">
    <citation type="journal article" date="2015" name="Nature">
        <title>Complex archaea that bridge the gap between prokaryotes and eukaryotes.</title>
        <authorList>
            <person name="Spang A."/>
            <person name="Saw J.H."/>
            <person name="Jorgensen S.L."/>
            <person name="Zaremba-Niedzwiedzka K."/>
            <person name="Martijn J."/>
            <person name="Lind A.E."/>
            <person name="van Eijk R."/>
            <person name="Schleper C."/>
            <person name="Guy L."/>
            <person name="Ettema T.J."/>
        </authorList>
    </citation>
    <scope>NUCLEOTIDE SEQUENCE</scope>
</reference>
<name>A0A0F8ZJA2_9ZZZZ</name>
<dbReference type="AlphaFoldDB" id="A0A0F8ZJA2"/>
<gene>
    <name evidence="2" type="ORF">LCGC14_2688510</name>
</gene>
<evidence type="ECO:0000256" key="1">
    <source>
        <dbReference type="SAM" id="MobiDB-lite"/>
    </source>
</evidence>
<sequence length="71" mass="7640">VHLSVLQNLLRQLPRRHEHQGAELPAPPAGESLENGQEERRRLAGPGLGRTDDIVSGRDGRDGLNRAVGGS</sequence>
<feature type="region of interest" description="Disordered" evidence="1">
    <location>
        <begin position="13"/>
        <end position="71"/>
    </location>
</feature>
<feature type="compositionally biased region" description="Basic and acidic residues" evidence="1">
    <location>
        <begin position="50"/>
        <end position="64"/>
    </location>
</feature>
<comment type="caution">
    <text evidence="2">The sequence shown here is derived from an EMBL/GenBank/DDBJ whole genome shotgun (WGS) entry which is preliminary data.</text>
</comment>
<dbReference type="EMBL" id="LAZR01047586">
    <property type="protein sequence ID" value="KKK93878.1"/>
    <property type="molecule type" value="Genomic_DNA"/>
</dbReference>
<dbReference type="AntiFam" id="ANF00149">
    <property type="entry name" value="Shadow ORF (opposite cshA)"/>
</dbReference>
<accession>A0A0F8ZJA2</accession>
<protein>
    <submittedName>
        <fullName evidence="2">Uncharacterized protein</fullName>
    </submittedName>
</protein>
<proteinExistence type="predicted"/>
<evidence type="ECO:0000313" key="2">
    <source>
        <dbReference type="EMBL" id="KKK93878.1"/>
    </source>
</evidence>
<feature type="non-terminal residue" evidence="2">
    <location>
        <position position="1"/>
    </location>
</feature>
<organism evidence="2">
    <name type="scientific">marine sediment metagenome</name>
    <dbReference type="NCBI Taxonomy" id="412755"/>
    <lineage>
        <taxon>unclassified sequences</taxon>
        <taxon>metagenomes</taxon>
        <taxon>ecological metagenomes</taxon>
    </lineage>
</organism>